<dbReference type="OrthoDB" id="179763at2"/>
<comment type="caution">
    <text evidence="2">The sequence shown here is derived from an EMBL/GenBank/DDBJ whole genome shotgun (WGS) entry which is preliminary data.</text>
</comment>
<organism evidence="2 3">
    <name type="scientific">Gemmobacter caeni</name>
    <dbReference type="NCBI Taxonomy" id="589035"/>
    <lineage>
        <taxon>Bacteria</taxon>
        <taxon>Pseudomonadati</taxon>
        <taxon>Pseudomonadota</taxon>
        <taxon>Alphaproteobacteria</taxon>
        <taxon>Rhodobacterales</taxon>
        <taxon>Paracoccaceae</taxon>
        <taxon>Gemmobacter</taxon>
    </lineage>
</organism>
<evidence type="ECO:0000313" key="3">
    <source>
        <dbReference type="Proteomes" id="UP000244224"/>
    </source>
</evidence>
<accession>A0A2T6ATC5</accession>
<feature type="domain" description="Aminoglycoside phosphotransferase" evidence="1">
    <location>
        <begin position="24"/>
        <end position="237"/>
    </location>
</feature>
<evidence type="ECO:0000313" key="2">
    <source>
        <dbReference type="EMBL" id="PTX47062.1"/>
    </source>
</evidence>
<dbReference type="SUPFAM" id="SSF56112">
    <property type="entry name" value="Protein kinase-like (PK-like)"/>
    <property type="match status" value="1"/>
</dbReference>
<gene>
    <name evidence="2" type="ORF">C8N34_11482</name>
</gene>
<dbReference type="Gene3D" id="3.30.200.20">
    <property type="entry name" value="Phosphorylase Kinase, domain 1"/>
    <property type="match status" value="1"/>
</dbReference>
<dbReference type="Gene3D" id="3.90.1200.10">
    <property type="match status" value="1"/>
</dbReference>
<dbReference type="CDD" id="cd05151">
    <property type="entry name" value="ChoK-like"/>
    <property type="match status" value="1"/>
</dbReference>
<keyword evidence="3" id="KW-1185">Reference proteome</keyword>
<dbReference type="PANTHER" id="PTHR22603">
    <property type="entry name" value="CHOLINE/ETHANOALAMINE KINASE"/>
    <property type="match status" value="1"/>
</dbReference>
<dbReference type="Pfam" id="PF01636">
    <property type="entry name" value="APH"/>
    <property type="match status" value="1"/>
</dbReference>
<keyword evidence="2" id="KW-0418">Kinase</keyword>
<dbReference type="RefSeq" id="WP_108130065.1">
    <property type="nucleotide sequence ID" value="NZ_QBKP01000014.1"/>
</dbReference>
<sequence length="295" mass="31818">MPETLQQLLDRAAALPCFTAPTRVAPLEGGKTNLNLLVEDGGARFVVRFGVDIPEHGILRWNELAVSRAAEAAGIGPAVRHAAPGVMVVDFVDARPLTPEDRAAPATIPALADLLRRVHHDVFARLDGPVLSFWVFHILRDYARRLSANDSAHIALLPGLMDQAAALEAAIGPTPTVLGHNDLLPGNILKGDGRFWLIDWEYAGLGSPLFDLGGIASNNGFTGAEELALLAAYHGQPVSDALWRQYTAMKCASLLRETLWSMVSELTSALDFDYGAYTAENLAAFRAAYHAYQSL</sequence>
<protein>
    <submittedName>
        <fullName evidence="2">Thiamine kinase-like enzyme</fullName>
    </submittedName>
</protein>
<proteinExistence type="predicted"/>
<dbReference type="Proteomes" id="UP000244224">
    <property type="component" value="Unassembled WGS sequence"/>
</dbReference>
<dbReference type="InterPro" id="IPR011009">
    <property type="entry name" value="Kinase-like_dom_sf"/>
</dbReference>
<dbReference type="GO" id="GO:0004305">
    <property type="term" value="F:ethanolamine kinase activity"/>
    <property type="evidence" value="ECO:0007669"/>
    <property type="project" value="TreeGrafter"/>
</dbReference>
<reference evidence="2 3" key="1">
    <citation type="submission" date="2018-04" db="EMBL/GenBank/DDBJ databases">
        <title>Genomic Encyclopedia of Archaeal and Bacterial Type Strains, Phase II (KMG-II): from individual species to whole genera.</title>
        <authorList>
            <person name="Goeker M."/>
        </authorList>
    </citation>
    <scope>NUCLEOTIDE SEQUENCE [LARGE SCALE GENOMIC DNA]</scope>
    <source>
        <strain evidence="2 3">DSM 21823</strain>
    </source>
</reference>
<dbReference type="PANTHER" id="PTHR22603:SF66">
    <property type="entry name" value="ETHANOLAMINE KINASE"/>
    <property type="match status" value="1"/>
</dbReference>
<dbReference type="InterPro" id="IPR002575">
    <property type="entry name" value="Aminoglycoside_PTrfase"/>
</dbReference>
<name>A0A2T6ATC5_9RHOB</name>
<dbReference type="AlphaFoldDB" id="A0A2T6ATC5"/>
<evidence type="ECO:0000259" key="1">
    <source>
        <dbReference type="Pfam" id="PF01636"/>
    </source>
</evidence>
<dbReference type="EMBL" id="QBKP01000014">
    <property type="protein sequence ID" value="PTX47062.1"/>
    <property type="molecule type" value="Genomic_DNA"/>
</dbReference>
<dbReference type="GO" id="GO:0006646">
    <property type="term" value="P:phosphatidylethanolamine biosynthetic process"/>
    <property type="evidence" value="ECO:0007669"/>
    <property type="project" value="TreeGrafter"/>
</dbReference>
<dbReference type="GO" id="GO:0005737">
    <property type="term" value="C:cytoplasm"/>
    <property type="evidence" value="ECO:0007669"/>
    <property type="project" value="TreeGrafter"/>
</dbReference>
<keyword evidence="2" id="KW-0808">Transferase</keyword>